<evidence type="ECO:0000313" key="2">
    <source>
        <dbReference type="Proteomes" id="UP000244937"/>
    </source>
</evidence>
<dbReference type="KEGG" id="fpal:HYN49_13635"/>
<accession>A0A2S1SKB9</accession>
<organism evidence="1 2">
    <name type="scientific">Flavobacterium pallidum</name>
    <dbReference type="NCBI Taxonomy" id="2172098"/>
    <lineage>
        <taxon>Bacteria</taxon>
        <taxon>Pseudomonadati</taxon>
        <taxon>Bacteroidota</taxon>
        <taxon>Flavobacteriia</taxon>
        <taxon>Flavobacteriales</taxon>
        <taxon>Flavobacteriaceae</taxon>
        <taxon>Flavobacterium</taxon>
    </lineage>
</organism>
<sequence length="135" mass="16508">MSQLTRSRRTLCAIVKNRAKLNESIYYVDKDILDLIEINFEFVEAKSWYKLYQNKTDKSFWRLDIWDKYQTQFFLKLETIFDWENFDARELEINLLKKTRGVTEEKCKWQNCQNKALNNLVFCEKHAYKEMGIRK</sequence>
<protein>
    <submittedName>
        <fullName evidence="1">Uncharacterized protein</fullName>
    </submittedName>
</protein>
<name>A0A2S1SKB9_9FLAO</name>
<dbReference type="Proteomes" id="UP000244937">
    <property type="component" value="Chromosome"/>
</dbReference>
<reference evidence="1 2" key="1">
    <citation type="submission" date="2018-05" db="EMBL/GenBank/DDBJ databases">
        <title>Genome sequencing of Flavobacterium sp. HYN0049.</title>
        <authorList>
            <person name="Yi H."/>
            <person name="Baek C."/>
        </authorList>
    </citation>
    <scope>NUCLEOTIDE SEQUENCE [LARGE SCALE GENOMIC DNA]</scope>
    <source>
        <strain evidence="1 2">HYN0049</strain>
    </source>
</reference>
<dbReference type="EMBL" id="CP029187">
    <property type="protein sequence ID" value="AWI26858.1"/>
    <property type="molecule type" value="Genomic_DNA"/>
</dbReference>
<keyword evidence="2" id="KW-1185">Reference proteome</keyword>
<evidence type="ECO:0000313" key="1">
    <source>
        <dbReference type="EMBL" id="AWI26858.1"/>
    </source>
</evidence>
<dbReference type="AlphaFoldDB" id="A0A2S1SKB9"/>
<gene>
    <name evidence="1" type="ORF">HYN49_13635</name>
</gene>
<proteinExistence type="predicted"/>